<dbReference type="InterPro" id="IPR011660">
    <property type="entry name" value="VapB-like"/>
</dbReference>
<keyword evidence="3" id="KW-1185">Reference proteome</keyword>
<dbReference type="Proteomes" id="UP000186096">
    <property type="component" value="Unassembled WGS sequence"/>
</dbReference>
<keyword evidence="1" id="KW-1277">Toxin-antitoxin system</keyword>
<organism evidence="2 3">
    <name type="scientific">Microbispora rosea</name>
    <dbReference type="NCBI Taxonomy" id="58117"/>
    <lineage>
        <taxon>Bacteria</taxon>
        <taxon>Bacillati</taxon>
        <taxon>Actinomycetota</taxon>
        <taxon>Actinomycetes</taxon>
        <taxon>Streptosporangiales</taxon>
        <taxon>Streptosporangiaceae</taxon>
        <taxon>Microbispora</taxon>
    </lineage>
</organism>
<name>A0A1N6ZNL8_9ACTN</name>
<accession>A0A1N6ZNL8</accession>
<dbReference type="EMBL" id="FTNI01000007">
    <property type="protein sequence ID" value="SIR28460.1"/>
    <property type="molecule type" value="Genomic_DNA"/>
</dbReference>
<dbReference type="STRING" id="58117.SAMN05421833_107215"/>
<evidence type="ECO:0000256" key="1">
    <source>
        <dbReference type="ARBA" id="ARBA00022649"/>
    </source>
</evidence>
<reference evidence="3" key="1">
    <citation type="submission" date="2017-01" db="EMBL/GenBank/DDBJ databases">
        <authorList>
            <person name="Varghese N."/>
            <person name="Submissions S."/>
        </authorList>
    </citation>
    <scope>NUCLEOTIDE SEQUENCE [LARGE SCALE GENOMIC DNA]</scope>
    <source>
        <strain evidence="3">ATCC 12950</strain>
    </source>
</reference>
<dbReference type="AlphaFoldDB" id="A0A1N6ZNL8"/>
<gene>
    <name evidence="2" type="ORF">SAMN05421833_107215</name>
</gene>
<evidence type="ECO:0000313" key="2">
    <source>
        <dbReference type="EMBL" id="SIR28460.1"/>
    </source>
</evidence>
<dbReference type="RefSeq" id="WP_076434710.1">
    <property type="nucleotide sequence ID" value="NZ_FTNI01000007.1"/>
</dbReference>
<proteinExistence type="predicted"/>
<dbReference type="OrthoDB" id="560250at2"/>
<evidence type="ECO:0000313" key="3">
    <source>
        <dbReference type="Proteomes" id="UP000186096"/>
    </source>
</evidence>
<dbReference type="Pfam" id="PF07704">
    <property type="entry name" value="PSK_trans_fac"/>
    <property type="match status" value="1"/>
</dbReference>
<sequence length="86" mass="9237">MSLNIKNPEAERLAAEIGALTGESKTAAVISALRERHERLLAKLQQTEDATMADDILALAARIRSGVGELDLSSDFLYDPETGLPS</sequence>
<protein>
    <submittedName>
        <fullName evidence="2">Antitoxin VapB</fullName>
    </submittedName>
</protein>